<feature type="chain" id="PRO_5037135500" evidence="5">
    <location>
        <begin position="20"/>
        <end position="173"/>
    </location>
</feature>
<dbReference type="AlphaFoldDB" id="A0A914QVV4"/>
<dbReference type="InterPro" id="IPR001818">
    <property type="entry name" value="Pept_M10_metallopeptidase"/>
</dbReference>
<feature type="signal peptide" evidence="5">
    <location>
        <begin position="1"/>
        <end position="19"/>
    </location>
</feature>
<evidence type="ECO:0000313" key="8">
    <source>
        <dbReference type="WBParaSite" id="PDA_v2.g837.t1"/>
    </source>
</evidence>
<keyword evidence="3" id="KW-0378">Hydrolase</keyword>
<sequence length="173" mass="20258">MLYRIFLALFFVSFFAIDAAPLSTNNTEKWSKSKFTYDILRYPKSVSRKETLDAFGYAFIQISALLPIKFEQVFMFSSEPADIRIVYAKNISNIQSNSAAGIIAFDDNKMFKYYEIGEETMFVTYKDITWAAMYALRKLLQENKVKDAEFIQFDQPLYSFTHYVQPKFILKKP</sequence>
<evidence type="ECO:0000259" key="6">
    <source>
        <dbReference type="Pfam" id="PF00413"/>
    </source>
</evidence>
<protein>
    <submittedName>
        <fullName evidence="8">Peptidase M10 metallopeptidase domain-containing protein</fullName>
    </submittedName>
</protein>
<dbReference type="GO" id="GO:0006508">
    <property type="term" value="P:proteolysis"/>
    <property type="evidence" value="ECO:0007669"/>
    <property type="project" value="UniProtKB-KW"/>
</dbReference>
<dbReference type="Gene3D" id="3.40.390.10">
    <property type="entry name" value="Collagenase (Catalytic Domain)"/>
    <property type="match status" value="1"/>
</dbReference>
<dbReference type="WBParaSite" id="PDA_v2.g837.t1">
    <property type="protein sequence ID" value="PDA_v2.g837.t1"/>
    <property type="gene ID" value="PDA_v2.g837"/>
</dbReference>
<evidence type="ECO:0000313" key="7">
    <source>
        <dbReference type="Proteomes" id="UP000887578"/>
    </source>
</evidence>
<dbReference type="GO" id="GO:0004222">
    <property type="term" value="F:metalloendopeptidase activity"/>
    <property type="evidence" value="ECO:0007669"/>
    <property type="project" value="InterPro"/>
</dbReference>
<evidence type="ECO:0000256" key="5">
    <source>
        <dbReference type="SAM" id="SignalP"/>
    </source>
</evidence>
<feature type="domain" description="Peptidase M10 metallopeptidase" evidence="6">
    <location>
        <begin position="29"/>
        <end position="91"/>
    </location>
</feature>
<evidence type="ECO:0000256" key="4">
    <source>
        <dbReference type="ARBA" id="ARBA00022833"/>
    </source>
</evidence>
<dbReference type="InterPro" id="IPR024079">
    <property type="entry name" value="MetalloPept_cat_dom_sf"/>
</dbReference>
<dbReference type="GO" id="GO:0031012">
    <property type="term" value="C:extracellular matrix"/>
    <property type="evidence" value="ECO:0007669"/>
    <property type="project" value="InterPro"/>
</dbReference>
<organism evidence="7 8">
    <name type="scientific">Panagrolaimus davidi</name>
    <dbReference type="NCBI Taxonomy" id="227884"/>
    <lineage>
        <taxon>Eukaryota</taxon>
        <taxon>Metazoa</taxon>
        <taxon>Ecdysozoa</taxon>
        <taxon>Nematoda</taxon>
        <taxon>Chromadorea</taxon>
        <taxon>Rhabditida</taxon>
        <taxon>Tylenchina</taxon>
        <taxon>Panagrolaimomorpha</taxon>
        <taxon>Panagrolaimoidea</taxon>
        <taxon>Panagrolaimidae</taxon>
        <taxon>Panagrolaimus</taxon>
    </lineage>
</organism>
<proteinExistence type="predicted"/>
<keyword evidence="2" id="KW-0479">Metal-binding</keyword>
<dbReference type="Pfam" id="PF00413">
    <property type="entry name" value="Peptidase_M10"/>
    <property type="match status" value="1"/>
</dbReference>
<keyword evidence="4" id="KW-0862">Zinc</keyword>
<reference evidence="8" key="1">
    <citation type="submission" date="2022-11" db="UniProtKB">
        <authorList>
            <consortium name="WormBaseParasite"/>
        </authorList>
    </citation>
    <scope>IDENTIFICATION</scope>
</reference>
<accession>A0A914QVV4</accession>
<evidence type="ECO:0000256" key="2">
    <source>
        <dbReference type="ARBA" id="ARBA00022723"/>
    </source>
</evidence>
<keyword evidence="1" id="KW-0645">Protease</keyword>
<name>A0A914QVV4_9BILA</name>
<dbReference type="GO" id="GO:0008270">
    <property type="term" value="F:zinc ion binding"/>
    <property type="evidence" value="ECO:0007669"/>
    <property type="project" value="InterPro"/>
</dbReference>
<dbReference type="Proteomes" id="UP000887578">
    <property type="component" value="Unplaced"/>
</dbReference>
<keyword evidence="5" id="KW-0732">Signal</keyword>
<evidence type="ECO:0000256" key="3">
    <source>
        <dbReference type="ARBA" id="ARBA00022801"/>
    </source>
</evidence>
<evidence type="ECO:0000256" key="1">
    <source>
        <dbReference type="ARBA" id="ARBA00022670"/>
    </source>
</evidence>
<dbReference type="SUPFAM" id="SSF55486">
    <property type="entry name" value="Metalloproteases ('zincins'), catalytic domain"/>
    <property type="match status" value="1"/>
</dbReference>
<keyword evidence="7" id="KW-1185">Reference proteome</keyword>